<dbReference type="GO" id="GO:0004520">
    <property type="term" value="F:DNA endonuclease activity"/>
    <property type="evidence" value="ECO:0007669"/>
    <property type="project" value="TreeGrafter"/>
</dbReference>
<evidence type="ECO:0000259" key="4">
    <source>
        <dbReference type="Pfam" id="PF01844"/>
    </source>
</evidence>
<feature type="signal peptide" evidence="3">
    <location>
        <begin position="1"/>
        <end position="26"/>
    </location>
</feature>
<dbReference type="Proteomes" id="UP000030645">
    <property type="component" value="Unassembled WGS sequence"/>
</dbReference>
<dbReference type="AlphaFoldDB" id="W9RUU8"/>
<feature type="chain" id="PRO_5004928904" evidence="3">
    <location>
        <begin position="27"/>
        <end position="246"/>
    </location>
</feature>
<feature type="domain" description="HNH" evidence="4">
    <location>
        <begin position="119"/>
        <end position="153"/>
    </location>
</feature>
<dbReference type="PANTHER" id="PTHR45766:SF5">
    <property type="entry name" value="SNF2 DOMAIN-CONTAINING PROTEIN _ HELICASE DOMAIN-CONTAINING PROTEIN _ HNH ENDONUCLEASE DOMAIN-CONTAINING PROTEIN"/>
    <property type="match status" value="1"/>
</dbReference>
<dbReference type="eggNOG" id="KOG1000">
    <property type="taxonomic scope" value="Eukaryota"/>
</dbReference>
<dbReference type="InterPro" id="IPR003615">
    <property type="entry name" value="HNH_nuc"/>
</dbReference>
<dbReference type="GO" id="GO:0006281">
    <property type="term" value="P:DNA repair"/>
    <property type="evidence" value="ECO:0007669"/>
    <property type="project" value="TreeGrafter"/>
</dbReference>
<evidence type="ECO:0000313" key="6">
    <source>
        <dbReference type="Proteomes" id="UP000030645"/>
    </source>
</evidence>
<keyword evidence="3" id="KW-0732">Signal</keyword>
<dbReference type="InterPro" id="IPR002711">
    <property type="entry name" value="HNH"/>
</dbReference>
<evidence type="ECO:0000313" key="5">
    <source>
        <dbReference type="EMBL" id="EXC11027.1"/>
    </source>
</evidence>
<dbReference type="GO" id="GO:0003676">
    <property type="term" value="F:nucleic acid binding"/>
    <property type="evidence" value="ECO:0007669"/>
    <property type="project" value="InterPro"/>
</dbReference>
<evidence type="ECO:0000256" key="2">
    <source>
        <dbReference type="SAM" id="MobiDB-lite"/>
    </source>
</evidence>
<organism evidence="5 6">
    <name type="scientific">Morus notabilis</name>
    <dbReference type="NCBI Taxonomy" id="981085"/>
    <lineage>
        <taxon>Eukaryota</taxon>
        <taxon>Viridiplantae</taxon>
        <taxon>Streptophyta</taxon>
        <taxon>Embryophyta</taxon>
        <taxon>Tracheophyta</taxon>
        <taxon>Spermatophyta</taxon>
        <taxon>Magnoliopsida</taxon>
        <taxon>eudicotyledons</taxon>
        <taxon>Gunneridae</taxon>
        <taxon>Pentapetalae</taxon>
        <taxon>rosids</taxon>
        <taxon>fabids</taxon>
        <taxon>Rosales</taxon>
        <taxon>Moraceae</taxon>
        <taxon>Moreae</taxon>
        <taxon>Morus</taxon>
    </lineage>
</organism>
<dbReference type="Pfam" id="PF01844">
    <property type="entry name" value="HNH"/>
    <property type="match status" value="1"/>
</dbReference>
<dbReference type="GO" id="GO:0016787">
    <property type="term" value="F:hydrolase activity"/>
    <property type="evidence" value="ECO:0007669"/>
    <property type="project" value="UniProtKB-KW"/>
</dbReference>
<dbReference type="GO" id="GO:0043596">
    <property type="term" value="C:nuclear replication fork"/>
    <property type="evidence" value="ECO:0007669"/>
    <property type="project" value="TreeGrafter"/>
</dbReference>
<evidence type="ECO:0000256" key="3">
    <source>
        <dbReference type="SAM" id="SignalP"/>
    </source>
</evidence>
<dbReference type="EMBL" id="KE345665">
    <property type="protein sequence ID" value="EXC11027.1"/>
    <property type="molecule type" value="Genomic_DNA"/>
</dbReference>
<dbReference type="Gene3D" id="1.10.30.50">
    <property type="match status" value="1"/>
</dbReference>
<dbReference type="GO" id="GO:0008270">
    <property type="term" value="F:zinc ion binding"/>
    <property type="evidence" value="ECO:0007669"/>
    <property type="project" value="InterPro"/>
</dbReference>
<reference evidence="6" key="1">
    <citation type="submission" date="2013-01" db="EMBL/GenBank/DDBJ databases">
        <title>Draft Genome Sequence of a Mulberry Tree, Morus notabilis C.K. Schneid.</title>
        <authorList>
            <person name="He N."/>
            <person name="Zhao S."/>
        </authorList>
    </citation>
    <scope>NUCLEOTIDE SEQUENCE</scope>
</reference>
<accession>W9RUU8</accession>
<keyword evidence="6" id="KW-1185">Reference proteome</keyword>
<proteinExistence type="predicted"/>
<evidence type="ECO:0000256" key="1">
    <source>
        <dbReference type="ARBA" id="ARBA00022801"/>
    </source>
</evidence>
<protein>
    <submittedName>
        <fullName evidence="5">Zinc finger Ran-binding domain-containing protein 3</fullName>
    </submittedName>
</protein>
<name>W9RUU8_9ROSA</name>
<keyword evidence="1" id="KW-0378">Hydrolase</keyword>
<dbReference type="CDD" id="cd00085">
    <property type="entry name" value="HNHc"/>
    <property type="match status" value="1"/>
</dbReference>
<gene>
    <name evidence="5" type="ORF">L484_015247</name>
</gene>
<dbReference type="GO" id="GO:0031297">
    <property type="term" value="P:replication fork processing"/>
    <property type="evidence" value="ECO:0007669"/>
    <property type="project" value="TreeGrafter"/>
</dbReference>
<dbReference type="PANTHER" id="PTHR45766">
    <property type="entry name" value="DNA ANNEALING HELICASE AND ENDONUCLEASE ZRANB3 FAMILY MEMBER"/>
    <property type="match status" value="1"/>
</dbReference>
<feature type="region of interest" description="Disordered" evidence="2">
    <location>
        <begin position="218"/>
        <end position="246"/>
    </location>
</feature>
<feature type="compositionally biased region" description="Polar residues" evidence="2">
    <location>
        <begin position="219"/>
        <end position="228"/>
    </location>
</feature>
<dbReference type="STRING" id="981085.W9RUU8"/>
<sequence>MTIFQCPLLTTLYLIYTPTLIPYTDSKQLTSRPLTNLLTQLPALGVSGVHPAAALLTQLPAPPLAPPSRISEPHQRLINILLYSCFIYVTIYYDKEILDLETLTFINCIKLDKLVKDPIEGNAWHADHIVPVYKGGGECMLENMRTLCVACHYDVTKAQCAERRLARAKAKKQLKAAIDGLRNVQHNEQTDINVKDRGNLEPQENALDNELLVKVPGSAYSSGNNTDVGNEKSTDNEEIPVSTDSI</sequence>